<organism evidence="2 3">
    <name type="scientific">Vreelandella populi</name>
    <dbReference type="NCBI Taxonomy" id="2498858"/>
    <lineage>
        <taxon>Bacteria</taxon>
        <taxon>Pseudomonadati</taxon>
        <taxon>Pseudomonadota</taxon>
        <taxon>Gammaproteobacteria</taxon>
        <taxon>Oceanospirillales</taxon>
        <taxon>Halomonadaceae</taxon>
        <taxon>Vreelandella</taxon>
    </lineage>
</organism>
<proteinExistence type="predicted"/>
<protein>
    <submittedName>
        <fullName evidence="2">DUF1850 domain-containing protein</fullName>
    </submittedName>
</protein>
<feature type="signal peptide" evidence="1">
    <location>
        <begin position="1"/>
        <end position="23"/>
    </location>
</feature>
<feature type="chain" id="PRO_5018681783" evidence="1">
    <location>
        <begin position="24"/>
        <end position="174"/>
    </location>
</feature>
<accession>A0A3S0YCS2</accession>
<dbReference type="InterPro" id="IPR015001">
    <property type="entry name" value="DUF1850"/>
</dbReference>
<keyword evidence="3" id="KW-1185">Reference proteome</keyword>
<evidence type="ECO:0000256" key="1">
    <source>
        <dbReference type="SAM" id="SignalP"/>
    </source>
</evidence>
<reference evidence="2 3" key="1">
    <citation type="submission" date="2018-12" db="EMBL/GenBank/DDBJ databases">
        <title>three novel Halomonas strain isolated from plants.</title>
        <authorList>
            <person name="Sun C."/>
        </authorList>
    </citation>
    <scope>NUCLEOTIDE SEQUENCE [LARGE SCALE GENOMIC DNA]</scope>
    <source>
        <strain evidence="2 3">RC</strain>
    </source>
</reference>
<dbReference type="RefSeq" id="WP_126950584.1">
    <property type="nucleotide sequence ID" value="NZ_RZHD01000005.1"/>
</dbReference>
<evidence type="ECO:0000313" key="3">
    <source>
        <dbReference type="Proteomes" id="UP000286912"/>
    </source>
</evidence>
<keyword evidence="1" id="KW-0732">Signal</keyword>
<dbReference type="Proteomes" id="UP000286912">
    <property type="component" value="Unassembled WGS sequence"/>
</dbReference>
<name>A0A3S0YCS2_9GAMM</name>
<dbReference type="Pfam" id="PF08905">
    <property type="entry name" value="DUF1850"/>
    <property type="match status" value="1"/>
</dbReference>
<gene>
    <name evidence="2" type="ORF">ELY37_11170</name>
</gene>
<comment type="caution">
    <text evidence="2">The sequence shown here is derived from an EMBL/GenBank/DDBJ whole genome shotgun (WGS) entry which is preliminary data.</text>
</comment>
<evidence type="ECO:0000313" key="2">
    <source>
        <dbReference type="EMBL" id="RUR46519.1"/>
    </source>
</evidence>
<dbReference type="EMBL" id="RZHD01000005">
    <property type="protein sequence ID" value="RUR46519.1"/>
    <property type="molecule type" value="Genomic_DNA"/>
</dbReference>
<dbReference type="OrthoDB" id="7345320at2"/>
<sequence length="174" mass="19288">MQRQQRRLMALLFICMPFAEVGASPASASASWRLSVTTEQGETLLDEQAPAGARWCIEWKHSVKHFTVLDCYRNEAGVMQLERSHQPDFAAGLGHMFGRGEQTSDGQGGYWINAINEPVANNRYLLRVGSPAVNHQVVWPDGEHPAISLSEQAAGRRVTIQLIDDSQSTDNSPR</sequence>
<dbReference type="AlphaFoldDB" id="A0A3S0YCS2"/>